<reference evidence="3" key="2">
    <citation type="submission" date="2025-08" db="UniProtKB">
        <authorList>
            <consortium name="Ensembl"/>
        </authorList>
    </citation>
    <scope>IDENTIFICATION</scope>
</reference>
<keyword evidence="4" id="KW-1185">Reference proteome</keyword>
<dbReference type="OrthoDB" id="4327074at2759"/>
<sequence>MGRKFVRKTKNGQTPPDVMLRAVREVKLHNKSIRGMAKEFQINYRTLARYCNKISPAEVAGDGIFPSLPVGYLKNRSVFSEEQENHLAEYIITASDIYFGLSPIEVRKLAYMYAVHNNVAVRTNWAEKKMAGADWFSGFLKRHPSLSIRTPEATSLSRATAFNKHNVDQFFDNLEEVMGRHQFEEDTDSGRIL</sequence>
<dbReference type="InterPro" id="IPR006600">
    <property type="entry name" value="HTH_CenpB_DNA-bd_dom"/>
</dbReference>
<accession>A0A3Q1JJS0</accession>
<organism evidence="3 4">
    <name type="scientific">Anabas testudineus</name>
    <name type="common">Climbing perch</name>
    <name type="synonym">Anthias testudineus</name>
    <dbReference type="NCBI Taxonomy" id="64144"/>
    <lineage>
        <taxon>Eukaryota</taxon>
        <taxon>Metazoa</taxon>
        <taxon>Chordata</taxon>
        <taxon>Craniata</taxon>
        <taxon>Vertebrata</taxon>
        <taxon>Euteleostomi</taxon>
        <taxon>Actinopterygii</taxon>
        <taxon>Neopterygii</taxon>
        <taxon>Teleostei</taxon>
        <taxon>Neoteleostei</taxon>
        <taxon>Acanthomorphata</taxon>
        <taxon>Anabantaria</taxon>
        <taxon>Anabantiformes</taxon>
        <taxon>Anabantoidei</taxon>
        <taxon>Anabantidae</taxon>
        <taxon>Anabas</taxon>
    </lineage>
</organism>
<dbReference type="Proteomes" id="UP000265040">
    <property type="component" value="Chromosome 24"/>
</dbReference>
<name>A0A3Q1JJS0_ANATE</name>
<reference evidence="3" key="1">
    <citation type="submission" date="2021-04" db="EMBL/GenBank/DDBJ databases">
        <authorList>
            <consortium name="Wellcome Sanger Institute Data Sharing"/>
        </authorList>
    </citation>
    <scope>NUCLEOTIDE SEQUENCE [LARGE SCALE GENOMIC DNA]</scope>
</reference>
<dbReference type="GO" id="GO:0003677">
    <property type="term" value="F:DNA binding"/>
    <property type="evidence" value="ECO:0007669"/>
    <property type="project" value="UniProtKB-KW"/>
</dbReference>
<dbReference type="PROSITE" id="PS51253">
    <property type="entry name" value="HTH_CENPB"/>
    <property type="match status" value="1"/>
</dbReference>
<protein>
    <recommendedName>
        <fullName evidence="2">HTH CENPB-type domain-containing protein</fullName>
    </recommendedName>
</protein>
<feature type="domain" description="HTH CENPB-type" evidence="2">
    <location>
        <begin position="71"/>
        <end position="149"/>
    </location>
</feature>
<dbReference type="Ensembl" id="ENSATET00000035872.2">
    <property type="protein sequence ID" value="ENSATEP00000035362.2"/>
    <property type="gene ID" value="ENSATEG00000024311.2"/>
</dbReference>
<evidence type="ECO:0000313" key="4">
    <source>
        <dbReference type="Proteomes" id="UP000265040"/>
    </source>
</evidence>
<evidence type="ECO:0000259" key="2">
    <source>
        <dbReference type="PROSITE" id="PS51253"/>
    </source>
</evidence>
<proteinExistence type="predicted"/>
<dbReference type="InParanoid" id="A0A3Q1JJS0"/>
<dbReference type="GeneTree" id="ENSGT00940000166278"/>
<evidence type="ECO:0000256" key="1">
    <source>
        <dbReference type="ARBA" id="ARBA00023125"/>
    </source>
</evidence>
<evidence type="ECO:0000313" key="3">
    <source>
        <dbReference type="Ensembl" id="ENSATEP00000035362.2"/>
    </source>
</evidence>
<reference evidence="3" key="3">
    <citation type="submission" date="2025-09" db="UniProtKB">
        <authorList>
            <consortium name="Ensembl"/>
        </authorList>
    </citation>
    <scope>IDENTIFICATION</scope>
</reference>
<keyword evidence="1" id="KW-0238">DNA-binding</keyword>
<dbReference type="AlphaFoldDB" id="A0A3Q1JJS0"/>